<dbReference type="Pfam" id="PF00924">
    <property type="entry name" value="MS_channel_2nd"/>
    <property type="match status" value="1"/>
</dbReference>
<dbReference type="PANTHER" id="PTHR30221:SF18">
    <property type="entry name" value="SLL0590 PROTEIN"/>
    <property type="match status" value="1"/>
</dbReference>
<keyword evidence="7" id="KW-0406">Ion transport</keyword>
<organism evidence="10 11">
    <name type="scientific">Piscinibacterium candidicorallinum</name>
    <dbReference type="NCBI Taxonomy" id="1793872"/>
    <lineage>
        <taxon>Bacteria</taxon>
        <taxon>Pseudomonadati</taxon>
        <taxon>Pseudomonadota</taxon>
        <taxon>Betaproteobacteria</taxon>
        <taxon>Burkholderiales</taxon>
        <taxon>Piscinibacterium</taxon>
    </lineage>
</organism>
<dbReference type="SUPFAM" id="SSF50182">
    <property type="entry name" value="Sm-like ribonucleoproteins"/>
    <property type="match status" value="1"/>
</dbReference>
<comment type="subunit">
    <text evidence="7">Homoheptamer.</text>
</comment>
<evidence type="ECO:0000313" key="10">
    <source>
        <dbReference type="EMBL" id="MFC3146929.1"/>
    </source>
</evidence>
<dbReference type="RefSeq" id="WP_414859644.1">
    <property type="nucleotide sequence ID" value="NZ_CP180191.1"/>
</dbReference>
<evidence type="ECO:0000256" key="3">
    <source>
        <dbReference type="ARBA" id="ARBA00022475"/>
    </source>
</evidence>
<dbReference type="Pfam" id="PF21082">
    <property type="entry name" value="MS_channel_3rd"/>
    <property type="match status" value="1"/>
</dbReference>
<keyword evidence="6 7" id="KW-0472">Membrane</keyword>
<proteinExistence type="inferred from homology"/>
<dbReference type="InterPro" id="IPR010920">
    <property type="entry name" value="LSM_dom_sf"/>
</dbReference>
<name>A0ABV7GZ37_9BURK</name>
<evidence type="ECO:0000256" key="7">
    <source>
        <dbReference type="RuleBase" id="RU369025"/>
    </source>
</evidence>
<comment type="similarity">
    <text evidence="2 7">Belongs to the MscS (TC 1.A.23) family.</text>
</comment>
<dbReference type="InterPro" id="IPR006685">
    <property type="entry name" value="MscS_channel_2nd"/>
</dbReference>
<evidence type="ECO:0000256" key="6">
    <source>
        <dbReference type="ARBA" id="ARBA00023136"/>
    </source>
</evidence>
<dbReference type="Gene3D" id="2.30.30.60">
    <property type="match status" value="1"/>
</dbReference>
<comment type="caution">
    <text evidence="7">Lacks conserved residue(s) required for the propagation of feature annotation.</text>
</comment>
<feature type="transmembrane region" description="Helical" evidence="7">
    <location>
        <begin position="335"/>
        <end position="352"/>
    </location>
</feature>
<dbReference type="InterPro" id="IPR023408">
    <property type="entry name" value="MscS_beta-dom_sf"/>
</dbReference>
<feature type="transmembrane region" description="Helical" evidence="7">
    <location>
        <begin position="174"/>
        <end position="197"/>
    </location>
</feature>
<keyword evidence="7" id="KW-0407">Ion channel</keyword>
<feature type="domain" description="Mechanosensitive ion channel MscS C-terminal" evidence="9">
    <location>
        <begin position="456"/>
        <end position="536"/>
    </location>
</feature>
<comment type="caution">
    <text evidence="10">The sequence shown here is derived from an EMBL/GenBank/DDBJ whole genome shotgun (WGS) entry which is preliminary data.</text>
</comment>
<dbReference type="Proteomes" id="UP001595556">
    <property type="component" value="Unassembled WGS sequence"/>
</dbReference>
<dbReference type="PANTHER" id="PTHR30221">
    <property type="entry name" value="SMALL-CONDUCTANCE MECHANOSENSITIVE CHANNEL"/>
    <property type="match status" value="1"/>
</dbReference>
<dbReference type="InterPro" id="IPR049278">
    <property type="entry name" value="MS_channel_C"/>
</dbReference>
<evidence type="ECO:0000313" key="11">
    <source>
        <dbReference type="Proteomes" id="UP001595556"/>
    </source>
</evidence>
<dbReference type="EMBL" id="JBHRTI010000003">
    <property type="protein sequence ID" value="MFC3146929.1"/>
    <property type="molecule type" value="Genomic_DNA"/>
</dbReference>
<keyword evidence="11" id="KW-1185">Reference proteome</keyword>
<evidence type="ECO:0000256" key="4">
    <source>
        <dbReference type="ARBA" id="ARBA00022692"/>
    </source>
</evidence>
<dbReference type="InterPro" id="IPR045275">
    <property type="entry name" value="MscS_archaea/bacteria_type"/>
</dbReference>
<comment type="function">
    <text evidence="7">Mechanosensitive channel that participates in the regulation of osmotic pressure changes within the cell, opening in response to stretch forces in the membrane lipid bilayer, without the need for other proteins. Contributes to normal resistance to hypoosmotic shock. Forms an ion channel of 1.0 nanosiemens conductance with a slight preference for anions.</text>
</comment>
<dbReference type="InterPro" id="IPR011066">
    <property type="entry name" value="MscS_channel_C_sf"/>
</dbReference>
<evidence type="ECO:0000259" key="9">
    <source>
        <dbReference type="Pfam" id="PF21082"/>
    </source>
</evidence>
<evidence type="ECO:0000256" key="5">
    <source>
        <dbReference type="ARBA" id="ARBA00022989"/>
    </source>
</evidence>
<evidence type="ECO:0000256" key="2">
    <source>
        <dbReference type="ARBA" id="ARBA00008017"/>
    </source>
</evidence>
<keyword evidence="5 7" id="KW-1133">Transmembrane helix</keyword>
<feature type="transmembrane region" description="Helical" evidence="7">
    <location>
        <begin position="20"/>
        <end position="43"/>
    </location>
</feature>
<feature type="transmembrane region" description="Helical" evidence="7">
    <location>
        <begin position="226"/>
        <end position="251"/>
    </location>
</feature>
<feature type="transmembrane region" description="Helical" evidence="7">
    <location>
        <begin position="364"/>
        <end position="390"/>
    </location>
</feature>
<dbReference type="Gene3D" id="3.30.70.100">
    <property type="match status" value="1"/>
</dbReference>
<evidence type="ECO:0000256" key="1">
    <source>
        <dbReference type="ARBA" id="ARBA00004651"/>
    </source>
</evidence>
<keyword evidence="7" id="KW-0997">Cell inner membrane</keyword>
<sequence length="566" mass="62341">MQAFQGTTRPCSRFSWPRQLLRRTGALGARLLITVVLGLPWVMSHALEKAPDSRATGSAGPGAQPAELRILNRDIVTLRAVLAGVPPEKRVEMALDRIRQLPDPAMSQPLRALPFSFQQLTGVQFMLGNFNLFAIVEADVDPETGQTLDSMTKQTLERLEQARKAWHDSRDGPMLWIGLLQALGATVAFAALVYAAFSASRRGVRKLEELRDRLSKRPQGVDWRELAVRLAIGTTQIFLWLVLVTLTYTWLRFALGAFVATQPLADQLDGWLSEKVIWVAQGAVEGAPSVATVLIVLVLTRAVADVLGYFFSAVQQGRLKLPFMHPETTSATRRIVTVLVWGLGVAIAYPYLPGASSEAFKGISVLFGAMLTLGSSGLVNQAMSGLVLVYSRALRKGDFIEVNGMQGVVTDVSSLAIKMISIRNEEITIPHAVLVANPIHNYSKLSQTHGTLLTAKVTIGYDAPWRQVHAMLEEAARRTPKVLQTPAPYVYQRALSDFYVEYEIFVGIDVAMQRVPIQSALHANIQDVFNENGVQIMSPHFLGQPERTVVVPKEDWYKAPAQARSD</sequence>
<dbReference type="SUPFAM" id="SSF82689">
    <property type="entry name" value="Mechanosensitive channel protein MscS (YggB), C-terminal domain"/>
    <property type="match status" value="1"/>
</dbReference>
<protein>
    <recommendedName>
        <fullName evidence="7">Small-conductance mechanosensitive channel</fullName>
    </recommendedName>
</protein>
<keyword evidence="4 7" id="KW-0812">Transmembrane</keyword>
<reference evidence="11" key="1">
    <citation type="journal article" date="2019" name="Int. J. Syst. Evol. Microbiol.">
        <title>The Global Catalogue of Microorganisms (GCM) 10K type strain sequencing project: providing services to taxonomists for standard genome sequencing and annotation.</title>
        <authorList>
            <consortium name="The Broad Institute Genomics Platform"/>
            <consortium name="The Broad Institute Genome Sequencing Center for Infectious Disease"/>
            <person name="Wu L."/>
            <person name="Ma J."/>
        </authorList>
    </citation>
    <scope>NUCLEOTIDE SEQUENCE [LARGE SCALE GENOMIC DNA]</scope>
    <source>
        <strain evidence="11">KCTC 52168</strain>
    </source>
</reference>
<evidence type="ECO:0000259" key="8">
    <source>
        <dbReference type="Pfam" id="PF00924"/>
    </source>
</evidence>
<keyword evidence="7" id="KW-0813">Transport</keyword>
<gene>
    <name evidence="10" type="ORF">ACFOEN_04640</name>
</gene>
<comment type="subcellular location">
    <subcellularLocation>
        <location evidence="7">Cell inner membrane</location>
        <topology evidence="7">Multi-pass membrane protein</topology>
    </subcellularLocation>
    <subcellularLocation>
        <location evidence="1">Cell membrane</location>
        <topology evidence="1">Multi-pass membrane protein</topology>
    </subcellularLocation>
</comment>
<accession>A0ABV7GZ37</accession>
<keyword evidence="3" id="KW-1003">Cell membrane</keyword>
<feature type="transmembrane region" description="Helical" evidence="7">
    <location>
        <begin position="290"/>
        <end position="314"/>
    </location>
</feature>
<feature type="domain" description="Mechanosensitive ion channel MscS" evidence="8">
    <location>
        <begin position="378"/>
        <end position="444"/>
    </location>
</feature>